<comment type="caution">
    <text evidence="1">The sequence shown here is derived from an EMBL/GenBank/DDBJ whole genome shotgun (WGS) entry which is preliminary data.</text>
</comment>
<dbReference type="SUPFAM" id="SSF52833">
    <property type="entry name" value="Thioredoxin-like"/>
    <property type="match status" value="1"/>
</dbReference>
<dbReference type="Pfam" id="PF06999">
    <property type="entry name" value="Suc_Fer-like"/>
    <property type="match status" value="1"/>
</dbReference>
<dbReference type="InterPro" id="IPR036249">
    <property type="entry name" value="Thioredoxin-like_sf"/>
</dbReference>
<dbReference type="RefSeq" id="WP_345086866.1">
    <property type="nucleotide sequence ID" value="NZ_BAAAWG010000012.1"/>
</dbReference>
<evidence type="ECO:0000313" key="1">
    <source>
        <dbReference type="EMBL" id="MFC5896879.1"/>
    </source>
</evidence>
<sequence>MSTCTLASREGAEPLAGTAATARTWLLIEQPGPWGAEALTNSHLDPDLGRALKAATDGTGVRVALIRRPGPYRTRGAMLRRRVFLAHTAPGRSWIRTTTLTDPKSLLRLNFTAAGAGHHGELWDAYIGTPLVLVCTNGKRDRCCAVLGRPLAAELANTGTEAWEVTHIGGHRFAPTLVVLPYGYAYGRASAELVRHAVEAAGNGRTLLDHCRGRSTWGRPAQAADLALRDMLGEHRADALDVVRTDPVRPEAAGTCHPASSRAGAAEPLPTWCITLAHCDGPMWQVLVEQRTDGAPAPASCGSLLGPPARMTVTAITRLGSDAPTSPASGRLVTVS</sequence>
<protein>
    <submittedName>
        <fullName evidence="1">Sucrase ferredoxin</fullName>
    </submittedName>
</protein>
<dbReference type="PIRSF" id="PIRSF035042">
    <property type="entry name" value="UCP035042_thirdx"/>
    <property type="match status" value="1"/>
</dbReference>
<keyword evidence="2" id="KW-1185">Reference proteome</keyword>
<reference evidence="2" key="1">
    <citation type="journal article" date="2019" name="Int. J. Syst. Evol. Microbiol.">
        <title>The Global Catalogue of Microorganisms (GCM) 10K type strain sequencing project: providing services to taxonomists for standard genome sequencing and annotation.</title>
        <authorList>
            <consortium name="The Broad Institute Genomics Platform"/>
            <consortium name="The Broad Institute Genome Sequencing Center for Infectious Disease"/>
            <person name="Wu L."/>
            <person name="Ma J."/>
        </authorList>
    </citation>
    <scope>NUCLEOTIDE SEQUENCE [LARGE SCALE GENOMIC DNA]</scope>
    <source>
        <strain evidence="2">CGMCC 1.15809</strain>
    </source>
</reference>
<dbReference type="InterPro" id="IPR010350">
    <property type="entry name" value="Aim32/Apd1-like_bac"/>
</dbReference>
<name>A0ABW1FT27_9ACTN</name>
<proteinExistence type="predicted"/>
<dbReference type="EMBL" id="JBHSPW010000017">
    <property type="protein sequence ID" value="MFC5896879.1"/>
    <property type="molecule type" value="Genomic_DNA"/>
</dbReference>
<dbReference type="CDD" id="cd03062">
    <property type="entry name" value="TRX_Fd_Sucrase"/>
    <property type="match status" value="1"/>
</dbReference>
<accession>A0ABW1FT27</accession>
<dbReference type="InterPro" id="IPR009737">
    <property type="entry name" value="Aim32/Apd1-like"/>
</dbReference>
<organism evidence="1 2">
    <name type="scientific">Streptomyces ramulosus</name>
    <dbReference type="NCBI Taxonomy" id="47762"/>
    <lineage>
        <taxon>Bacteria</taxon>
        <taxon>Bacillati</taxon>
        <taxon>Actinomycetota</taxon>
        <taxon>Actinomycetes</taxon>
        <taxon>Kitasatosporales</taxon>
        <taxon>Streptomycetaceae</taxon>
        <taxon>Streptomyces</taxon>
    </lineage>
</organism>
<dbReference type="Proteomes" id="UP001596241">
    <property type="component" value="Unassembled WGS sequence"/>
</dbReference>
<gene>
    <name evidence="1" type="ORF">ACFP3M_29170</name>
</gene>
<evidence type="ECO:0000313" key="2">
    <source>
        <dbReference type="Proteomes" id="UP001596241"/>
    </source>
</evidence>